<evidence type="ECO:0000313" key="2">
    <source>
        <dbReference type="Proteomes" id="UP000189796"/>
    </source>
</evidence>
<evidence type="ECO:0000313" key="1">
    <source>
        <dbReference type="EMBL" id="SHG17249.1"/>
    </source>
</evidence>
<dbReference type="AlphaFoldDB" id="A0A1M5HMQ3"/>
<gene>
    <name evidence="1" type="ORF">SAMN05443248_0548</name>
</gene>
<name>A0A1M5HMQ3_9BRAD</name>
<protein>
    <submittedName>
        <fullName evidence="1">Uncharacterized protein</fullName>
    </submittedName>
</protein>
<accession>A0A1M5HMQ3</accession>
<sequence length="51" mass="6021">MAHRLEVLIVIQAEIQHCRFLADHMPDPKAAERARQLADDLERWARELDLE</sequence>
<dbReference type="RefSeq" id="WP_154071964.1">
    <property type="nucleotide sequence ID" value="NZ_LT670817.1"/>
</dbReference>
<reference evidence="1 2" key="1">
    <citation type="submission" date="2016-11" db="EMBL/GenBank/DDBJ databases">
        <authorList>
            <person name="Jaros S."/>
            <person name="Januszkiewicz K."/>
            <person name="Wedrychowicz H."/>
        </authorList>
    </citation>
    <scope>NUCLEOTIDE SEQUENCE [LARGE SCALE GENOMIC DNA]</scope>
    <source>
        <strain evidence="1 2">GAS138</strain>
    </source>
</reference>
<proteinExistence type="predicted"/>
<organism evidence="1 2">
    <name type="scientific">Bradyrhizobium erythrophlei</name>
    <dbReference type="NCBI Taxonomy" id="1437360"/>
    <lineage>
        <taxon>Bacteria</taxon>
        <taxon>Pseudomonadati</taxon>
        <taxon>Pseudomonadota</taxon>
        <taxon>Alphaproteobacteria</taxon>
        <taxon>Hyphomicrobiales</taxon>
        <taxon>Nitrobacteraceae</taxon>
        <taxon>Bradyrhizobium</taxon>
    </lineage>
</organism>
<dbReference type="EMBL" id="LT670817">
    <property type="protein sequence ID" value="SHG17249.1"/>
    <property type="molecule type" value="Genomic_DNA"/>
</dbReference>
<dbReference type="Proteomes" id="UP000189796">
    <property type="component" value="Chromosome I"/>
</dbReference>